<name>A0ABS7H559_9HYPH</name>
<gene>
    <name evidence="1" type="ORF">JNB71_03375</name>
</gene>
<protein>
    <recommendedName>
        <fullName evidence="3">DUF1488 domain-containing protein</fullName>
    </recommendedName>
</protein>
<comment type="caution">
    <text evidence="1">The sequence shown here is derived from an EMBL/GenBank/DDBJ whole genome shotgun (WGS) entry which is preliminary data.</text>
</comment>
<evidence type="ECO:0008006" key="3">
    <source>
        <dbReference type="Google" id="ProtNLM"/>
    </source>
</evidence>
<organism evidence="1 2">
    <name type="scientific">Rhizobium herbae</name>
    <dbReference type="NCBI Taxonomy" id="508661"/>
    <lineage>
        <taxon>Bacteria</taxon>
        <taxon>Pseudomonadati</taxon>
        <taxon>Pseudomonadota</taxon>
        <taxon>Alphaproteobacteria</taxon>
        <taxon>Hyphomicrobiales</taxon>
        <taxon>Rhizobiaceae</taxon>
        <taxon>Rhizobium/Agrobacterium group</taxon>
        <taxon>Rhizobium</taxon>
    </lineage>
</organism>
<proteinExistence type="predicted"/>
<sequence length="91" mass="10032">MSRTNLYDDAFTFAIDAVDADGKRKEKLAGANNICAANRAFDELLFHFNPGEILLLRQRGRVIRREVAVGGYRERVIAEALAAQGNSQPAP</sequence>
<accession>A0ABS7H559</accession>
<evidence type="ECO:0000313" key="2">
    <source>
        <dbReference type="Proteomes" id="UP000757604"/>
    </source>
</evidence>
<dbReference type="EMBL" id="JAEUAO010000001">
    <property type="protein sequence ID" value="MBW9062352.1"/>
    <property type="molecule type" value="Genomic_DNA"/>
</dbReference>
<dbReference type="Proteomes" id="UP000757604">
    <property type="component" value="Unassembled WGS sequence"/>
</dbReference>
<reference evidence="1 2" key="1">
    <citation type="journal article" date="2021" name="MBio">
        <title>Poor Competitiveness of Bradyrhizobium in Pigeon Pea Root Colonization in Indian Soils.</title>
        <authorList>
            <person name="Chalasani D."/>
            <person name="Basu A."/>
            <person name="Pullabhotla S.V.S.R.N."/>
            <person name="Jorrin B."/>
            <person name="Neal A.L."/>
            <person name="Poole P.S."/>
            <person name="Podile A.R."/>
            <person name="Tkacz A."/>
        </authorList>
    </citation>
    <scope>NUCLEOTIDE SEQUENCE [LARGE SCALE GENOMIC DNA]</scope>
    <source>
        <strain evidence="1 2">HU44</strain>
    </source>
</reference>
<dbReference type="RefSeq" id="WP_220370410.1">
    <property type="nucleotide sequence ID" value="NZ_JAEUAO010000001.1"/>
</dbReference>
<keyword evidence="2" id="KW-1185">Reference proteome</keyword>
<evidence type="ECO:0000313" key="1">
    <source>
        <dbReference type="EMBL" id="MBW9062352.1"/>
    </source>
</evidence>